<dbReference type="EMBL" id="JAFLQW010000507">
    <property type="protein sequence ID" value="MBO0351173.1"/>
    <property type="molecule type" value="Genomic_DNA"/>
</dbReference>
<comment type="caution">
    <text evidence="2">The sequence shown here is derived from an EMBL/GenBank/DDBJ whole genome shotgun (WGS) entry which is preliminary data.</text>
</comment>
<keyword evidence="1" id="KW-0812">Transmembrane</keyword>
<protein>
    <recommendedName>
        <fullName evidence="4">DUF2273 domain-containing protein</fullName>
    </recommendedName>
</protein>
<keyword evidence="3" id="KW-1185">Reference proteome</keyword>
<gene>
    <name evidence="2" type="ORF">J0895_19260</name>
</gene>
<evidence type="ECO:0008006" key="4">
    <source>
        <dbReference type="Google" id="ProtNLM"/>
    </source>
</evidence>
<feature type="transmembrane region" description="Helical" evidence="1">
    <location>
        <begin position="17"/>
        <end position="37"/>
    </location>
</feature>
<organism evidence="2 3">
    <name type="scientific">Phormidium pseudopriestleyi FRX01</name>
    <dbReference type="NCBI Taxonomy" id="1759528"/>
    <lineage>
        <taxon>Bacteria</taxon>
        <taxon>Bacillati</taxon>
        <taxon>Cyanobacteriota</taxon>
        <taxon>Cyanophyceae</taxon>
        <taxon>Oscillatoriophycideae</taxon>
        <taxon>Oscillatoriales</taxon>
        <taxon>Oscillatoriaceae</taxon>
        <taxon>Phormidium</taxon>
    </lineage>
</organism>
<evidence type="ECO:0000313" key="2">
    <source>
        <dbReference type="EMBL" id="MBO0351173.1"/>
    </source>
</evidence>
<feature type="transmembrane region" description="Helical" evidence="1">
    <location>
        <begin position="43"/>
        <end position="63"/>
    </location>
</feature>
<dbReference type="RefSeq" id="WP_207089625.1">
    <property type="nucleotide sequence ID" value="NZ_JAFLQW010000507.1"/>
</dbReference>
<accession>A0ABS3FWN6</accession>
<evidence type="ECO:0000313" key="3">
    <source>
        <dbReference type="Proteomes" id="UP000664844"/>
    </source>
</evidence>
<proteinExistence type="predicted"/>
<keyword evidence="1" id="KW-1133">Transmembrane helix</keyword>
<reference evidence="2 3" key="1">
    <citation type="submission" date="2021-03" db="EMBL/GenBank/DDBJ databases">
        <title>Metabolic Capacity of the Antarctic Cyanobacterium Phormidium pseudopriestleyi that Sustains Oxygenic Photosynthesis in the Presence of Hydrogen Sulfide.</title>
        <authorList>
            <person name="Lumian J.E."/>
            <person name="Jungblut A.D."/>
            <person name="Dillon M.L."/>
            <person name="Hawes I."/>
            <person name="Doran P.T."/>
            <person name="Mackey T.J."/>
            <person name="Dick G.J."/>
            <person name="Grettenberger C.L."/>
            <person name="Sumner D.Y."/>
        </authorList>
    </citation>
    <scope>NUCLEOTIDE SEQUENCE [LARGE SCALE GENOMIC DNA]</scope>
    <source>
        <strain evidence="2 3">FRX01</strain>
    </source>
</reference>
<evidence type="ECO:0000256" key="1">
    <source>
        <dbReference type="SAM" id="Phobius"/>
    </source>
</evidence>
<name>A0ABS3FWN6_9CYAN</name>
<sequence length="78" mass="8866">MTQQHPHPKRRPDLTGWIVRFVCGAIAGIFIAIFLIWDGMTAGGAIAWSLGLGTLFGLCAAQWGDRFWQFLGRWWGWF</sequence>
<dbReference type="Proteomes" id="UP000664844">
    <property type="component" value="Unassembled WGS sequence"/>
</dbReference>
<keyword evidence="1" id="KW-0472">Membrane</keyword>